<keyword evidence="2 10" id="KW-0723">Serine/threonine-protein kinase</keyword>
<dbReference type="PROSITE" id="PS50011">
    <property type="entry name" value="PROTEIN_KINASE_DOM"/>
    <property type="match status" value="1"/>
</dbReference>
<dbReference type="PROSITE" id="PS50890">
    <property type="entry name" value="PUA"/>
    <property type="match status" value="1"/>
</dbReference>
<dbReference type="GO" id="GO:0004674">
    <property type="term" value="F:protein serine/threonine kinase activity"/>
    <property type="evidence" value="ECO:0007669"/>
    <property type="project" value="UniProtKB-KW"/>
</dbReference>
<dbReference type="InterPro" id="IPR018934">
    <property type="entry name" value="RIO_dom"/>
</dbReference>
<evidence type="ECO:0000259" key="9">
    <source>
        <dbReference type="PROSITE" id="PS50011"/>
    </source>
</evidence>
<evidence type="ECO:0000256" key="8">
    <source>
        <dbReference type="ARBA" id="ARBA00048679"/>
    </source>
</evidence>
<dbReference type="AlphaFoldDB" id="A0A292YDT5"/>
<dbReference type="Gene3D" id="1.10.510.10">
    <property type="entry name" value="Transferase(Phosphotransferase) domain 1"/>
    <property type="match status" value="1"/>
</dbReference>
<proteinExistence type="predicted"/>
<dbReference type="SUPFAM" id="SSF56112">
    <property type="entry name" value="Protein kinase-like (PK-like)"/>
    <property type="match status" value="1"/>
</dbReference>
<dbReference type="GO" id="GO:0005524">
    <property type="term" value="F:ATP binding"/>
    <property type="evidence" value="ECO:0007669"/>
    <property type="project" value="UniProtKB-KW"/>
</dbReference>
<keyword evidence="5 10" id="KW-0418">Kinase</keyword>
<evidence type="ECO:0000313" key="11">
    <source>
        <dbReference type="Proteomes" id="UP000217944"/>
    </source>
</evidence>
<accession>A0A292YDT5</accession>
<dbReference type="InterPro" id="IPR011009">
    <property type="entry name" value="Kinase-like_dom_sf"/>
</dbReference>
<dbReference type="Proteomes" id="UP000217944">
    <property type="component" value="Unassembled WGS sequence"/>
</dbReference>
<evidence type="ECO:0000256" key="3">
    <source>
        <dbReference type="ARBA" id="ARBA00022679"/>
    </source>
</evidence>
<keyword evidence="11" id="KW-1185">Reference proteome</keyword>
<comment type="caution">
    <text evidence="10">The sequence shown here is derived from an EMBL/GenBank/DDBJ whole genome shotgun (WGS) entry which is preliminary data.</text>
</comment>
<keyword evidence="6" id="KW-0067">ATP-binding</keyword>
<evidence type="ECO:0000256" key="1">
    <source>
        <dbReference type="ARBA" id="ARBA00012513"/>
    </source>
</evidence>
<dbReference type="RefSeq" id="WP_096258548.1">
    <property type="nucleotide sequence ID" value="NZ_BDME01000001.1"/>
</dbReference>
<evidence type="ECO:0000256" key="7">
    <source>
        <dbReference type="ARBA" id="ARBA00047899"/>
    </source>
</evidence>
<evidence type="ECO:0000256" key="2">
    <source>
        <dbReference type="ARBA" id="ARBA00022527"/>
    </source>
</evidence>
<evidence type="ECO:0000256" key="5">
    <source>
        <dbReference type="ARBA" id="ARBA00022777"/>
    </source>
</evidence>
<dbReference type="Pfam" id="PF01163">
    <property type="entry name" value="RIO1"/>
    <property type="match status" value="1"/>
</dbReference>
<protein>
    <recommendedName>
        <fullName evidence="1">non-specific serine/threonine protein kinase</fullName>
        <ecNumber evidence="1">2.7.11.1</ecNumber>
    </recommendedName>
</protein>
<evidence type="ECO:0000256" key="4">
    <source>
        <dbReference type="ARBA" id="ARBA00022741"/>
    </source>
</evidence>
<dbReference type="OrthoDB" id="9801841at2"/>
<reference evidence="10 11" key="1">
    <citation type="journal article" date="2017" name="Syst. Appl. Microbiol.">
        <title>Lebetimonas natsushimae sp. nov., a novel strictly anaerobic, moderately thermophilic chemoautotroph isolated from a deep-sea hydrothermal vent polychaete nest in the Mid-Okinawa Trough.</title>
        <authorList>
            <person name="Nagata R."/>
            <person name="Takaki Y."/>
            <person name="Tame A."/>
            <person name="Nunoura T."/>
            <person name="Muto H."/>
            <person name="Mino S."/>
            <person name="Sawayama S."/>
            <person name="Takai K."/>
            <person name="Nakagawa S."/>
        </authorList>
    </citation>
    <scope>NUCLEOTIDE SEQUENCE [LARGE SCALE GENOMIC DNA]</scope>
    <source>
        <strain evidence="10 11">HS1857</strain>
    </source>
</reference>
<keyword evidence="3" id="KW-0808">Transferase</keyword>
<comment type="catalytic activity">
    <reaction evidence="7">
        <text>L-threonyl-[protein] + ATP = O-phospho-L-threonyl-[protein] + ADP + H(+)</text>
        <dbReference type="Rhea" id="RHEA:46608"/>
        <dbReference type="Rhea" id="RHEA-COMP:11060"/>
        <dbReference type="Rhea" id="RHEA-COMP:11605"/>
        <dbReference type="ChEBI" id="CHEBI:15378"/>
        <dbReference type="ChEBI" id="CHEBI:30013"/>
        <dbReference type="ChEBI" id="CHEBI:30616"/>
        <dbReference type="ChEBI" id="CHEBI:61977"/>
        <dbReference type="ChEBI" id="CHEBI:456216"/>
        <dbReference type="EC" id="2.7.11.1"/>
    </reaction>
</comment>
<name>A0A292YDT5_9BACT</name>
<dbReference type="InterPro" id="IPR000719">
    <property type="entry name" value="Prot_kinase_dom"/>
</dbReference>
<keyword evidence="4" id="KW-0547">Nucleotide-binding</keyword>
<comment type="catalytic activity">
    <reaction evidence="8">
        <text>L-seryl-[protein] + ATP = O-phospho-L-seryl-[protein] + ADP + H(+)</text>
        <dbReference type="Rhea" id="RHEA:17989"/>
        <dbReference type="Rhea" id="RHEA-COMP:9863"/>
        <dbReference type="Rhea" id="RHEA-COMP:11604"/>
        <dbReference type="ChEBI" id="CHEBI:15378"/>
        <dbReference type="ChEBI" id="CHEBI:29999"/>
        <dbReference type="ChEBI" id="CHEBI:30616"/>
        <dbReference type="ChEBI" id="CHEBI:83421"/>
        <dbReference type="ChEBI" id="CHEBI:456216"/>
        <dbReference type="EC" id="2.7.11.1"/>
    </reaction>
</comment>
<feature type="domain" description="Protein kinase" evidence="9">
    <location>
        <begin position="3"/>
        <end position="186"/>
    </location>
</feature>
<evidence type="ECO:0000256" key="6">
    <source>
        <dbReference type="ARBA" id="ARBA00022840"/>
    </source>
</evidence>
<gene>
    <name evidence="10" type="ORF">LNAT_P0705</name>
</gene>
<sequence length="186" mass="21902">MNYEIIEKIGEGNKGEVFKVKLDNGKIAALKWLKTDLAKKEYEFLKILNGFYAPKPFFIGKHYFIMELIEGRPLKELIGTKEYYETLKEALIGAYELDLKKIYHTQLGRFYHVISTKKGIKFLDFERAKLTENPRNFLQIIGYYLQRDKKFDKKLLNEIVGVYKKDKVRGLDLAIKVLDECIDETF</sequence>
<evidence type="ECO:0000313" key="10">
    <source>
        <dbReference type="EMBL" id="GAX87410.1"/>
    </source>
</evidence>
<organism evidence="10 11">
    <name type="scientific">Lebetimonas natsushimae</name>
    <dbReference type="NCBI Taxonomy" id="1936991"/>
    <lineage>
        <taxon>Bacteria</taxon>
        <taxon>Pseudomonadati</taxon>
        <taxon>Campylobacterota</taxon>
        <taxon>Epsilonproteobacteria</taxon>
        <taxon>Nautiliales</taxon>
        <taxon>Nautiliaceae</taxon>
        <taxon>Lebetimonas</taxon>
    </lineage>
</organism>
<dbReference type="EC" id="2.7.11.1" evidence="1"/>
<dbReference type="EMBL" id="BDME01000001">
    <property type="protein sequence ID" value="GAX87410.1"/>
    <property type="molecule type" value="Genomic_DNA"/>
</dbReference>